<protein>
    <submittedName>
        <fullName evidence="2">Trehalose-6-phosphate synthase</fullName>
    </submittedName>
</protein>
<reference evidence="2 3" key="1">
    <citation type="submission" date="2018-07" db="EMBL/GenBank/DDBJ databases">
        <title>High-quality-draft genome sequence of Gaiella occulta.</title>
        <authorList>
            <person name="Severino R."/>
            <person name="Froufe H.J.C."/>
            <person name="Rainey F.A."/>
            <person name="Barroso C."/>
            <person name="Albuquerque L."/>
            <person name="Lobo-Da-Cunha A."/>
            <person name="Da Costa M.S."/>
            <person name="Egas C."/>
        </authorList>
    </citation>
    <scope>NUCLEOTIDE SEQUENCE [LARGE SCALE GENOMIC DNA]</scope>
    <source>
        <strain evidence="2 3">F2-233</strain>
    </source>
</reference>
<dbReference type="Pfam" id="PF00982">
    <property type="entry name" value="Glyco_transf_20"/>
    <property type="match status" value="1"/>
</dbReference>
<dbReference type="Proteomes" id="UP000254134">
    <property type="component" value="Unassembled WGS sequence"/>
</dbReference>
<dbReference type="RefSeq" id="WP_114796622.1">
    <property type="nucleotide sequence ID" value="NZ_QQZY01000005.1"/>
</dbReference>
<evidence type="ECO:0000313" key="2">
    <source>
        <dbReference type="EMBL" id="RDI74106.1"/>
    </source>
</evidence>
<proteinExistence type="inferred from homology"/>
<dbReference type="EMBL" id="QQZY01000005">
    <property type="protein sequence ID" value="RDI74106.1"/>
    <property type="molecule type" value="Genomic_DNA"/>
</dbReference>
<dbReference type="SUPFAM" id="SSF53756">
    <property type="entry name" value="UDP-Glycosyltransferase/glycogen phosphorylase"/>
    <property type="match status" value="1"/>
</dbReference>
<dbReference type="OrthoDB" id="9761633at2"/>
<name>A0A7M2YVL0_9ACTN</name>
<dbReference type="Gene3D" id="3.40.50.2000">
    <property type="entry name" value="Glycogen Phosphorylase B"/>
    <property type="match status" value="2"/>
</dbReference>
<accession>A0A7M2YVL0</accession>
<reference evidence="3" key="2">
    <citation type="journal article" date="2019" name="MicrobiologyOpen">
        <title>High-quality draft genome sequence of Gaiella occulta isolated from a 150 meter deep mineral water borehole and comparison with the genome sequences of other deep-branching lineages of the phylum Actinobacteria.</title>
        <authorList>
            <person name="Severino R."/>
            <person name="Froufe H.J.C."/>
            <person name="Barroso C."/>
            <person name="Albuquerque L."/>
            <person name="Lobo-da-Cunha A."/>
            <person name="da Costa M.S."/>
            <person name="Egas C."/>
        </authorList>
    </citation>
    <scope>NUCLEOTIDE SEQUENCE [LARGE SCALE GENOMIC DNA]</scope>
    <source>
        <strain evidence="3">F2-233</strain>
    </source>
</reference>
<sequence length="471" mass="51321">MRPLLVVSNRAPVGVDVDADGNRATRRGAGGLVSALRPLIRDHAVTWVASATTDAERALAAAGSVDQQGEDGSPYRLRFVAHDLEAYRLFYEVVANPALWFVQHGLWRLKHDPEADLAGAWRDGYTTVNAAFAAAVLQELEQAPDAGVLFQDYHLYEAPAMVREERPEARLAHFVHIPWPGPGEWSVLPRALSVRVHEGLLACDSVGFHTERWRRAFVESCAVLLGRGDEAAACSHVNPVAVDASGLEAVAGSAAVKEREADLVAARPEILVLRVDRTDPSKNAVAGFAAFGHLLGRRPDLHGRIGMLALLDPSRQAIPEYVRYREALEHEARRVNASFGGAGWVPIDLRVRDDFPGSVAAYRQYDVLLVNPLRDGLNLVAMEAPLVNARNGVLVLSREAGAWEEIGRWALAVDPSDVAGTADALEQALALAPAERRRRIEGIRRRVRAHDTRAWAAAEVAALDARSTMRS</sequence>
<keyword evidence="3" id="KW-1185">Reference proteome</keyword>
<dbReference type="PANTHER" id="PTHR10788:SF106">
    <property type="entry name" value="BCDNA.GH08860"/>
    <property type="match status" value="1"/>
</dbReference>
<evidence type="ECO:0000256" key="1">
    <source>
        <dbReference type="ARBA" id="ARBA00008799"/>
    </source>
</evidence>
<comment type="similarity">
    <text evidence="1">Belongs to the glycosyltransferase 20 family.</text>
</comment>
<evidence type="ECO:0000313" key="3">
    <source>
        <dbReference type="Proteomes" id="UP000254134"/>
    </source>
</evidence>
<comment type="caution">
    <text evidence="2">The sequence shown here is derived from an EMBL/GenBank/DDBJ whole genome shotgun (WGS) entry which is preliminary data.</text>
</comment>
<gene>
    <name evidence="2" type="ORF">Gocc_2203</name>
</gene>
<dbReference type="GO" id="GO:0003825">
    <property type="term" value="F:alpha,alpha-trehalose-phosphate synthase (UDP-forming) activity"/>
    <property type="evidence" value="ECO:0007669"/>
    <property type="project" value="TreeGrafter"/>
</dbReference>
<dbReference type="InterPro" id="IPR001830">
    <property type="entry name" value="Glyco_trans_20"/>
</dbReference>
<dbReference type="AlphaFoldDB" id="A0A7M2YVL0"/>
<dbReference type="GO" id="GO:0005992">
    <property type="term" value="P:trehalose biosynthetic process"/>
    <property type="evidence" value="ECO:0007669"/>
    <property type="project" value="InterPro"/>
</dbReference>
<dbReference type="PANTHER" id="PTHR10788">
    <property type="entry name" value="TREHALOSE-6-PHOSPHATE SYNTHASE"/>
    <property type="match status" value="1"/>
</dbReference>
<organism evidence="2 3">
    <name type="scientific">Gaiella occulta</name>
    <dbReference type="NCBI Taxonomy" id="1002870"/>
    <lineage>
        <taxon>Bacteria</taxon>
        <taxon>Bacillati</taxon>
        <taxon>Actinomycetota</taxon>
        <taxon>Thermoleophilia</taxon>
        <taxon>Gaiellales</taxon>
        <taxon>Gaiellaceae</taxon>
        <taxon>Gaiella</taxon>
    </lineage>
</organism>